<dbReference type="Pfam" id="PF16252">
    <property type="entry name" value="DUF4908"/>
    <property type="match status" value="1"/>
</dbReference>
<keyword evidence="1" id="KW-0732">Signal</keyword>
<protein>
    <recommendedName>
        <fullName evidence="4">DUF4908 domain-containing protein</fullName>
    </recommendedName>
</protein>
<feature type="chain" id="PRO_5015588682" description="DUF4908 domain-containing protein" evidence="1">
    <location>
        <begin position="22"/>
        <end position="242"/>
    </location>
</feature>
<sequence length="242" mass="25748">MFRALVALLWIAAALAGPAHAQSGERSNPLSRLVERDAERQPAAAWYERADGRGRFLFDRSSRPALVRPEGSEEVYAVRAARAAGGGEVWVTDTDRVLLRTTNLGGVTYFPPNAPDGVLVDRVGPAEPVEAEPVSSADLEAAAEAMADSLAALTRGSVTAELTAPGPEENALILDAMAMIERAVDAAPRRAVRSLRVVRIGVGERPRASYEDGVLDISVSPAMGYGGRPSSDYIRRTLEVAD</sequence>
<organism evidence="2 3">
    <name type="scientific">Marinicauda salina</name>
    <dbReference type="NCBI Taxonomy" id="2135793"/>
    <lineage>
        <taxon>Bacteria</taxon>
        <taxon>Pseudomonadati</taxon>
        <taxon>Pseudomonadota</taxon>
        <taxon>Alphaproteobacteria</taxon>
        <taxon>Maricaulales</taxon>
        <taxon>Maricaulaceae</taxon>
        <taxon>Marinicauda</taxon>
    </lineage>
</organism>
<evidence type="ECO:0000256" key="1">
    <source>
        <dbReference type="SAM" id="SignalP"/>
    </source>
</evidence>
<comment type="caution">
    <text evidence="2">The sequence shown here is derived from an EMBL/GenBank/DDBJ whole genome shotgun (WGS) entry which is preliminary data.</text>
</comment>
<dbReference type="InterPro" id="IPR032591">
    <property type="entry name" value="DUF4908"/>
</dbReference>
<name>A0A2U2BQQ3_9PROT</name>
<keyword evidence="3" id="KW-1185">Reference proteome</keyword>
<dbReference type="RefSeq" id="WP_109253842.1">
    <property type="nucleotide sequence ID" value="NZ_QEXV01000007.1"/>
</dbReference>
<reference evidence="3" key="1">
    <citation type="submission" date="2018-05" db="EMBL/GenBank/DDBJ databases">
        <authorList>
            <person name="Liu B.-T."/>
        </authorList>
    </citation>
    <scope>NUCLEOTIDE SEQUENCE [LARGE SCALE GENOMIC DNA]</scope>
    <source>
        <strain evidence="3">WD6-1</strain>
    </source>
</reference>
<dbReference type="OrthoDB" id="7170995at2"/>
<proteinExistence type="predicted"/>
<gene>
    <name evidence="2" type="ORF">DDZ18_13020</name>
</gene>
<evidence type="ECO:0000313" key="3">
    <source>
        <dbReference type="Proteomes" id="UP000245168"/>
    </source>
</evidence>
<dbReference type="Proteomes" id="UP000245168">
    <property type="component" value="Unassembled WGS sequence"/>
</dbReference>
<evidence type="ECO:0000313" key="2">
    <source>
        <dbReference type="EMBL" id="PWE16340.1"/>
    </source>
</evidence>
<feature type="signal peptide" evidence="1">
    <location>
        <begin position="1"/>
        <end position="21"/>
    </location>
</feature>
<evidence type="ECO:0008006" key="4">
    <source>
        <dbReference type="Google" id="ProtNLM"/>
    </source>
</evidence>
<accession>A0A2U2BQQ3</accession>
<dbReference type="AlphaFoldDB" id="A0A2U2BQQ3"/>
<dbReference type="EMBL" id="QEXV01000007">
    <property type="protein sequence ID" value="PWE16340.1"/>
    <property type="molecule type" value="Genomic_DNA"/>
</dbReference>